<feature type="compositionally biased region" description="Low complexity" evidence="1">
    <location>
        <begin position="530"/>
        <end position="542"/>
    </location>
</feature>
<keyword evidence="4" id="KW-1185">Reference proteome</keyword>
<feature type="compositionally biased region" description="Low complexity" evidence="1">
    <location>
        <begin position="351"/>
        <end position="379"/>
    </location>
</feature>
<protein>
    <recommendedName>
        <fullName evidence="2">Zn(2)-C6 fungal-type domain-containing protein</fullName>
    </recommendedName>
</protein>
<dbReference type="PROSITE" id="PS00463">
    <property type="entry name" value="ZN2_CY6_FUNGAL_1"/>
    <property type="match status" value="1"/>
</dbReference>
<reference evidence="3 4" key="1">
    <citation type="journal article" date="2018" name="Mol. Biol. Evol.">
        <title>Broad Genomic Sampling Reveals a Smut Pathogenic Ancestry of the Fungal Clade Ustilaginomycotina.</title>
        <authorList>
            <person name="Kijpornyongpan T."/>
            <person name="Mondo S.J."/>
            <person name="Barry K."/>
            <person name="Sandor L."/>
            <person name="Lee J."/>
            <person name="Lipzen A."/>
            <person name="Pangilinan J."/>
            <person name="LaButti K."/>
            <person name="Hainaut M."/>
            <person name="Henrissat B."/>
            <person name="Grigoriev I.V."/>
            <person name="Spatafora J.W."/>
            <person name="Aime M.C."/>
        </authorList>
    </citation>
    <scope>NUCLEOTIDE SEQUENCE [LARGE SCALE GENOMIC DNA]</scope>
    <source>
        <strain evidence="3 4">MCA 4186</strain>
    </source>
</reference>
<accession>A0A316ZGM3</accession>
<sequence length="649" mass="67832">MPDGQKADMPEYPEIDASYLDQQFQDVYTGEAAGESESYPPEIEADGQAALADAGHEASQAETSDSAFDEQVAAEISEMYAAVTGDGGELGEHNAFLSQPSEAEQLAAVAMLAGAGADLAALGLPTGDASFEQAQEGGEAPHQLSTEYAEASQMDAEQQASESLPAEQQEGEAPAWVEADETAEPAQPARQWSAAAGWAGNQQHQTHTQHAAVDRVSMQDYDYSALASLAQSAADLRDAYSPYSDPTTAAAMGLLQQAGVHHVPPHEHAAAQAAAASGSSSAGSTQHASASGPQRRTKFRRSRNGCLVCRKRKVKCSQDGQPCKQCAIGKRDCQYEEHPPKRKRRTRTEAEMQSAAQAAAAEHMALHQLQQEQSSGSGLHDAHIDPQTGLPYPSYSPDTSEAATWAHDYNDSEEWPLAGDEDATDGLAAQAMDASADGHAVPAGEGDAEAQASVEAWYREHADLAPDPGGYAGDYAAVEQANAPAAAHDDGGTADQSMLDGPQEAPDTGQAYPSSDAAHGIAQEHASMSQEADYAAEAQYDAVPHAPVPDAQPEEHASGQPQSGEDEALLPADPAEQPPHGEPAYDEPAHGFTTGTVDSAGPQHADDDTTADMASSEQQLNISDEPGASAAPHMDVFSHYRALPLDGAA</sequence>
<dbReference type="RefSeq" id="XP_025599744.1">
    <property type="nucleotide sequence ID" value="XM_025739601.1"/>
</dbReference>
<feature type="region of interest" description="Disordered" evidence="1">
    <location>
        <begin position="128"/>
        <end position="210"/>
    </location>
</feature>
<dbReference type="InterPro" id="IPR001138">
    <property type="entry name" value="Zn2Cys6_DnaBD"/>
</dbReference>
<evidence type="ECO:0000256" key="1">
    <source>
        <dbReference type="SAM" id="MobiDB-lite"/>
    </source>
</evidence>
<name>A0A316ZGM3_9BASI</name>
<evidence type="ECO:0000313" key="4">
    <source>
        <dbReference type="Proteomes" id="UP000245946"/>
    </source>
</evidence>
<feature type="region of interest" description="Disordered" evidence="1">
    <location>
        <begin position="260"/>
        <end position="300"/>
    </location>
</feature>
<dbReference type="EMBL" id="KZ819288">
    <property type="protein sequence ID" value="PWN99465.1"/>
    <property type="molecule type" value="Genomic_DNA"/>
</dbReference>
<feature type="region of interest" description="Disordered" evidence="1">
    <location>
        <begin position="28"/>
        <end position="68"/>
    </location>
</feature>
<dbReference type="CDD" id="cd00067">
    <property type="entry name" value="GAL4"/>
    <property type="match status" value="1"/>
</dbReference>
<organism evidence="3 4">
    <name type="scientific">Tilletiopsis washingtonensis</name>
    <dbReference type="NCBI Taxonomy" id="58919"/>
    <lineage>
        <taxon>Eukaryota</taxon>
        <taxon>Fungi</taxon>
        <taxon>Dikarya</taxon>
        <taxon>Basidiomycota</taxon>
        <taxon>Ustilaginomycotina</taxon>
        <taxon>Exobasidiomycetes</taxon>
        <taxon>Entylomatales</taxon>
        <taxon>Entylomatales incertae sedis</taxon>
        <taxon>Tilletiopsis</taxon>
    </lineage>
</organism>
<feature type="compositionally biased region" description="Polar residues" evidence="1">
    <location>
        <begin position="613"/>
        <end position="622"/>
    </location>
</feature>
<dbReference type="OrthoDB" id="5419315at2759"/>
<gene>
    <name evidence="3" type="ORF">FA09DRAFT_232114</name>
</gene>
<dbReference type="STRING" id="58919.A0A316ZGM3"/>
<feature type="region of interest" description="Disordered" evidence="1">
    <location>
        <begin position="335"/>
        <end position="401"/>
    </location>
</feature>
<dbReference type="AlphaFoldDB" id="A0A316ZGM3"/>
<dbReference type="PROSITE" id="PS50048">
    <property type="entry name" value="ZN2_CY6_FUNGAL_2"/>
    <property type="match status" value="1"/>
</dbReference>
<dbReference type="GO" id="GO:0008270">
    <property type="term" value="F:zinc ion binding"/>
    <property type="evidence" value="ECO:0007669"/>
    <property type="project" value="InterPro"/>
</dbReference>
<evidence type="ECO:0000313" key="3">
    <source>
        <dbReference type="EMBL" id="PWN99465.1"/>
    </source>
</evidence>
<feature type="region of interest" description="Disordered" evidence="1">
    <location>
        <begin position="470"/>
        <end position="633"/>
    </location>
</feature>
<dbReference type="InterPro" id="IPR036864">
    <property type="entry name" value="Zn2-C6_fun-type_DNA-bd_sf"/>
</dbReference>
<evidence type="ECO:0000259" key="2">
    <source>
        <dbReference type="PROSITE" id="PS50048"/>
    </source>
</evidence>
<dbReference type="GO" id="GO:0000981">
    <property type="term" value="F:DNA-binding transcription factor activity, RNA polymerase II-specific"/>
    <property type="evidence" value="ECO:0007669"/>
    <property type="project" value="InterPro"/>
</dbReference>
<proteinExistence type="predicted"/>
<dbReference type="Proteomes" id="UP000245946">
    <property type="component" value="Unassembled WGS sequence"/>
</dbReference>
<dbReference type="GeneID" id="37267147"/>
<feature type="compositionally biased region" description="Low complexity" evidence="1">
    <location>
        <begin position="476"/>
        <end position="486"/>
    </location>
</feature>
<feature type="domain" description="Zn(2)-C6 fungal-type" evidence="2">
    <location>
        <begin position="305"/>
        <end position="335"/>
    </location>
</feature>
<feature type="compositionally biased region" description="Low complexity" evidence="1">
    <location>
        <begin position="270"/>
        <end position="291"/>
    </location>
</feature>
<dbReference type="SUPFAM" id="SSF57701">
    <property type="entry name" value="Zn2/Cys6 DNA-binding domain"/>
    <property type="match status" value="1"/>
</dbReference>
<dbReference type="SMART" id="SM00066">
    <property type="entry name" value="GAL4"/>
    <property type="match status" value="1"/>
</dbReference>
<dbReference type="Pfam" id="PF00172">
    <property type="entry name" value="Zn_clus"/>
    <property type="match status" value="1"/>
</dbReference>
<dbReference type="Gene3D" id="4.10.240.10">
    <property type="entry name" value="Zn(2)-C6 fungal-type DNA-binding domain"/>
    <property type="match status" value="1"/>
</dbReference>